<organism evidence="8 9">
    <name type="scientific">Diaporthe ampelina</name>
    <dbReference type="NCBI Taxonomy" id="1214573"/>
    <lineage>
        <taxon>Eukaryota</taxon>
        <taxon>Fungi</taxon>
        <taxon>Dikarya</taxon>
        <taxon>Ascomycota</taxon>
        <taxon>Pezizomycotina</taxon>
        <taxon>Sordariomycetes</taxon>
        <taxon>Sordariomycetidae</taxon>
        <taxon>Diaporthales</taxon>
        <taxon>Diaporthaceae</taxon>
        <taxon>Diaporthe</taxon>
    </lineage>
</organism>
<protein>
    <submittedName>
        <fullName evidence="8">Putative cytosolic regulator pianissimo</fullName>
    </submittedName>
</protein>
<feature type="region of interest" description="Disordered" evidence="3">
    <location>
        <begin position="1225"/>
        <end position="1267"/>
    </location>
</feature>
<feature type="region of interest" description="Disordered" evidence="3">
    <location>
        <begin position="1098"/>
        <end position="1117"/>
    </location>
</feature>
<sequence>MDGPPTMLGSSVTPTATPAQKERPFSPQSSSTISGPRPSLDLNDGGNLQPPLAANGPASVRNLSTSAVSFGPRGSSLNPSPMAGPGSFSSDLRSQMGQSRAGSRMDVYNNLGTLDEAADASAKDRLLADLRDDLARENKIKEGSENMLEALNSKKPKQVKEQKAKVEAELNASYARIRNLKLRIEDIQQAKAAPTTPIRAPEEFFPARGIRSPQSASRSGAGSEIEETMDPTYQLGELLQALEATGLTPEYYVAKANSLVDLFKQYPVLKYDLVWSIFGLRVQMMLVSDSREVVAAGYRMTRYAMSDRVSLKKIRTLNTDYIVISSLIKDRKADLEREQALKFVRAFLDIKDGVQELSRAVVRTVVSIAEHNEDRLRSICLETLAEILVRDPQLALASGAMAILCDALTEGSYKAPESLISGFLFLLDCPRRRKYLRPGYDVEVVFNVFTDVFISSETILKHNSKAISSALKTWSGLMYLSMDTVIDLLYALLRIKSPAWATPFLAGRRLTTYGRVTALNTTAPKGTQAYIEDDGGEQNFVDHYTALLLAALIRSDLVPTLLNLARDAEDETLKRKSTLLLGEVLRLSSRLLPPSWSSELQFLPGLFAAAVRFNEKSHFVATSLVYQISSVSRLEEEQTRAAPVVSVDEGTFRQLLVDSYVLSSSNYLKWNWDIILKVIEGPLTINKRVEDAIKASKWMKRLMGFYRPFKYRFSDMKNTRNTQKYVRAGDVRGLEMMNRWRMFNMIFSILDGQRRPDLIKMMLSHFDYSIQHHPQVLLQKAMTSNTKEIRMYATNILGKHANDPKVNLTGDMKWAIRALVTQLYDPEVEVSATAIKTLEKACNAKNYLEMIVECKPGLDHLGEIGAPLLLRFLSTSIGYHYLDGLDYISNEMDDWFLGRNDTYVNTVEASLARAFGDGQDEPANRLSLLGDEPDAEADPHVPPHFYRELTRTEEGCRLLQDKGHFADFAATIKEHGLEAEDAETMTKVKGCMWAVGNVGSMERGAPFLESCDVVQDIVRIAECHEVMSMRGTAFFVIGLVSRSVHGLEMLSELGWDANTNSLGNSTGFCVPSDLSRFFSLQPWQHKTAGAIVLPDTQRTEKSAKAPVLPSRPRSDSLMEAMGPPTSEYGYANTGAFDDDEPVELDPDPLNHKILELFIDLSNTVRFAKARTELVQLKEQKKPLGFCDPRLFRRVVALMETHHYRLNARRMLELFERSVLRQVVFEEDGESEEPDDHTELPKEGSGADTPAGDNEEDREADDVSSGAE</sequence>
<dbReference type="AlphaFoldDB" id="A0A0G2F9Z8"/>
<dbReference type="InterPro" id="IPR028267">
    <property type="entry name" value="Pianissimo_N"/>
</dbReference>
<dbReference type="STRING" id="1214573.A0A0G2F9Z8"/>
<evidence type="ECO:0000256" key="3">
    <source>
        <dbReference type="SAM" id="MobiDB-lite"/>
    </source>
</evidence>
<dbReference type="InterPro" id="IPR028268">
    <property type="entry name" value="Pianissimo_fam"/>
</dbReference>
<dbReference type="OrthoDB" id="271111at2759"/>
<evidence type="ECO:0000256" key="2">
    <source>
        <dbReference type="SAM" id="Coils"/>
    </source>
</evidence>
<name>A0A0G2F9Z8_9PEZI</name>
<gene>
    <name evidence="8" type="ORF">UCDDA912_g08554</name>
</gene>
<dbReference type="Gene3D" id="1.10.287.160">
    <property type="entry name" value="HR1 repeat"/>
    <property type="match status" value="1"/>
</dbReference>
<feature type="compositionally biased region" description="Acidic residues" evidence="3">
    <location>
        <begin position="1252"/>
        <end position="1261"/>
    </location>
</feature>
<feature type="domain" description="Rapamycin-insensitive companion of mTOR N-terminal" evidence="6">
    <location>
        <begin position="253"/>
        <end position="593"/>
    </location>
</feature>
<comment type="similarity">
    <text evidence="1">Belongs to the RICTOR family.</text>
</comment>
<dbReference type="InterPro" id="IPR036274">
    <property type="entry name" value="HR1_rpt_sf"/>
</dbReference>
<dbReference type="GO" id="GO:0031932">
    <property type="term" value="C:TORC2 complex"/>
    <property type="evidence" value="ECO:0007669"/>
    <property type="project" value="InterPro"/>
</dbReference>
<dbReference type="SMART" id="SM01310">
    <property type="entry name" value="RICTOR_V"/>
    <property type="match status" value="1"/>
</dbReference>
<keyword evidence="2" id="KW-0175">Coiled coil</keyword>
<evidence type="ECO:0000259" key="6">
    <source>
        <dbReference type="SMART" id="SM01308"/>
    </source>
</evidence>
<feature type="domain" description="REM-1" evidence="4">
    <location>
        <begin position="125"/>
        <end position="194"/>
    </location>
</feature>
<comment type="caution">
    <text evidence="8">The sequence shown here is derived from an EMBL/GenBank/DDBJ whole genome shotgun (WGS) entry which is preliminary data.</text>
</comment>
<dbReference type="GO" id="GO:0038203">
    <property type="term" value="P:TORC2 signaling"/>
    <property type="evidence" value="ECO:0007669"/>
    <property type="project" value="TreeGrafter"/>
</dbReference>
<evidence type="ECO:0000259" key="4">
    <source>
        <dbReference type="SMART" id="SM00742"/>
    </source>
</evidence>
<dbReference type="InterPro" id="IPR029452">
    <property type="entry name" value="RICTOR_V"/>
</dbReference>
<dbReference type="Pfam" id="PF02185">
    <property type="entry name" value="HR1"/>
    <property type="match status" value="1"/>
</dbReference>
<evidence type="ECO:0000256" key="1">
    <source>
        <dbReference type="ARBA" id="ARBA00008878"/>
    </source>
</evidence>
<dbReference type="Pfam" id="PF14666">
    <property type="entry name" value="RICTOR_M"/>
    <property type="match status" value="1"/>
</dbReference>
<feature type="domain" description="Rapamycin-insensitive companion of mTOR middle" evidence="5">
    <location>
        <begin position="647"/>
        <end position="803"/>
    </location>
</feature>
<dbReference type="Proteomes" id="UP000034680">
    <property type="component" value="Unassembled WGS sequence"/>
</dbReference>
<dbReference type="Pfam" id="PF14668">
    <property type="entry name" value="RICTOR_V"/>
    <property type="match status" value="1"/>
</dbReference>
<dbReference type="InterPro" id="IPR029451">
    <property type="entry name" value="RICTOR_M"/>
</dbReference>
<feature type="coiled-coil region" evidence="2">
    <location>
        <begin position="163"/>
        <end position="190"/>
    </location>
</feature>
<dbReference type="PANTHER" id="PTHR13298">
    <property type="entry name" value="CYTOSOLIC REGULATOR PIANISSIMO"/>
    <property type="match status" value="1"/>
</dbReference>
<evidence type="ECO:0000313" key="9">
    <source>
        <dbReference type="Proteomes" id="UP000034680"/>
    </source>
</evidence>
<dbReference type="SMART" id="SM01303">
    <property type="entry name" value="RasGEF_N_2"/>
    <property type="match status" value="1"/>
</dbReference>
<feature type="compositionally biased region" description="Polar residues" evidence="3">
    <location>
        <begin position="8"/>
        <end position="18"/>
    </location>
</feature>
<reference evidence="8 9" key="1">
    <citation type="submission" date="2015-05" db="EMBL/GenBank/DDBJ databases">
        <title>Distinctive expansion of gene families associated with plant cell wall degradation and secondary metabolism in the genomes of grapevine trunk pathogens.</title>
        <authorList>
            <person name="Lawrence D.P."/>
            <person name="Travadon R."/>
            <person name="Rolshausen P.E."/>
            <person name="Baumgartner K."/>
        </authorList>
    </citation>
    <scope>NUCLEOTIDE SEQUENCE [LARGE SCALE GENOMIC DNA]</scope>
    <source>
        <strain evidence="8">DA912</strain>
    </source>
</reference>
<feature type="region of interest" description="Disordered" evidence="3">
    <location>
        <begin position="1"/>
        <end position="102"/>
    </location>
</feature>
<evidence type="ECO:0000313" key="8">
    <source>
        <dbReference type="EMBL" id="KKY31497.1"/>
    </source>
</evidence>
<feature type="domain" description="Rapamycin-insensitive companion of mTOR" evidence="7">
    <location>
        <begin position="985"/>
        <end position="1057"/>
    </location>
</feature>
<keyword evidence="9" id="KW-1185">Reference proteome</keyword>
<dbReference type="Pfam" id="PF14663">
    <property type="entry name" value="RasGEF_N_2"/>
    <property type="match status" value="1"/>
</dbReference>
<dbReference type="SUPFAM" id="SSF46585">
    <property type="entry name" value="HR1 repeat"/>
    <property type="match status" value="1"/>
</dbReference>
<dbReference type="SMART" id="SM01307">
    <property type="entry name" value="RICTOR_M"/>
    <property type="match status" value="1"/>
</dbReference>
<dbReference type="SUPFAM" id="SSF48371">
    <property type="entry name" value="ARM repeat"/>
    <property type="match status" value="1"/>
</dbReference>
<accession>A0A0G2F9Z8</accession>
<dbReference type="EMBL" id="LCUC01000385">
    <property type="protein sequence ID" value="KKY31497.1"/>
    <property type="molecule type" value="Genomic_DNA"/>
</dbReference>
<dbReference type="Pfam" id="PF14664">
    <property type="entry name" value="RICTOR_N"/>
    <property type="match status" value="1"/>
</dbReference>
<dbReference type="PANTHER" id="PTHR13298:SF11">
    <property type="entry name" value="RAPAMYCIN-INSENSITIVE COMPANION OF MTOR"/>
    <property type="match status" value="1"/>
</dbReference>
<feature type="compositionally biased region" description="Acidic residues" evidence="3">
    <location>
        <begin position="1225"/>
        <end position="1235"/>
    </location>
</feature>
<proteinExistence type="inferred from homology"/>
<dbReference type="SMART" id="SM00742">
    <property type="entry name" value="Hr1"/>
    <property type="match status" value="1"/>
</dbReference>
<feature type="compositionally biased region" description="Polar residues" evidence="3">
    <location>
        <begin position="87"/>
        <end position="101"/>
    </location>
</feature>
<reference evidence="8 9" key="2">
    <citation type="submission" date="2015-05" db="EMBL/GenBank/DDBJ databases">
        <authorList>
            <person name="Morales-Cruz A."/>
            <person name="Amrine K.C."/>
            <person name="Cantu D."/>
        </authorList>
    </citation>
    <scope>NUCLEOTIDE SEQUENCE [LARGE SCALE GENOMIC DNA]</scope>
    <source>
        <strain evidence="8">DA912</strain>
    </source>
</reference>
<dbReference type="InterPro" id="IPR011072">
    <property type="entry name" value="HR1_rho-bd"/>
</dbReference>
<dbReference type="SMART" id="SM01308">
    <property type="entry name" value="RICTOR_N"/>
    <property type="match status" value="1"/>
</dbReference>
<dbReference type="InterPro" id="IPR029453">
    <property type="entry name" value="Rictor_IV"/>
</dbReference>
<evidence type="ECO:0000259" key="5">
    <source>
        <dbReference type="SMART" id="SM01307"/>
    </source>
</evidence>
<dbReference type="InterPro" id="IPR016024">
    <property type="entry name" value="ARM-type_fold"/>
</dbReference>
<evidence type="ECO:0000259" key="7">
    <source>
        <dbReference type="SMART" id="SM01310"/>
    </source>
</evidence>